<evidence type="ECO:0000313" key="8">
    <source>
        <dbReference type="Proteomes" id="UP000248349"/>
    </source>
</evidence>
<feature type="region of interest" description="Disordered" evidence="5">
    <location>
        <begin position="1"/>
        <end position="27"/>
    </location>
</feature>
<feature type="domain" description="Protein kinase" evidence="6">
    <location>
        <begin position="75"/>
        <end position="375"/>
    </location>
</feature>
<keyword evidence="7" id="KW-0418">Kinase</keyword>
<feature type="binding site" evidence="3">
    <location>
        <position position="108"/>
    </location>
    <ligand>
        <name>ATP</name>
        <dbReference type="ChEBI" id="CHEBI:30616"/>
    </ligand>
</feature>
<dbReference type="PROSITE" id="PS50011">
    <property type="entry name" value="PROTEIN_KINASE_DOM"/>
    <property type="match status" value="1"/>
</dbReference>
<dbReference type="AlphaFoldDB" id="A0A319ABF5"/>
<evidence type="ECO:0000256" key="5">
    <source>
        <dbReference type="SAM" id="MobiDB-lite"/>
    </source>
</evidence>
<dbReference type="GO" id="GO:0004674">
    <property type="term" value="F:protein serine/threonine kinase activity"/>
    <property type="evidence" value="ECO:0007669"/>
    <property type="project" value="UniProtKB-KW"/>
</dbReference>
<name>A0A319ABF5_9EURO</name>
<keyword evidence="7" id="KW-0808">Transferase</keyword>
<sequence length="418" mass="46044">MMKLAAGSASAHHAMSPKSSRPSSFSMISPLGMKSKASSLPVKTSASSSCSDGEELQWIIFEVEAPKLSERRLELLKGASLGTGASASVHEVFYQDARTGKTSIYAVKTIFDEGHGATLRREFDLGYHLRHPHVLRIHALGRCEEDRKPSCLMEYCGHGDLWGLIYDVPTPPDLGCAIVQAHQLCLFKQLLLGVSYLHRQGIAHHDIKPENLLLSSAGLIKLADFGHAVIFRDPEDPSGACGRIDPFKSLLLGTACYLPPEVWEASPYDPRGVDVWSCALTGRQILGLQSTPWECASEEKDRAYGTFRQGWQHFWDAISGGIPARVTEVDWPYCGRGFKVKEYPSYGLLRVVLAMLHPTPGFRLTIDEVLMDPCVEQIPCCSPVVPDNIRAEHDHRPLSPTARLDSGMVQGKGQKDGW</sequence>
<dbReference type="GO" id="GO:0005524">
    <property type="term" value="F:ATP binding"/>
    <property type="evidence" value="ECO:0007669"/>
    <property type="project" value="UniProtKB-UniRule"/>
</dbReference>
<dbReference type="GeneID" id="37079096"/>
<gene>
    <name evidence="7" type="ORF">BP01DRAFT_388810</name>
</gene>
<feature type="region of interest" description="Disordered" evidence="5">
    <location>
        <begin position="391"/>
        <end position="418"/>
    </location>
</feature>
<dbReference type="SUPFAM" id="SSF56112">
    <property type="entry name" value="Protein kinase-like (PK-like)"/>
    <property type="match status" value="1"/>
</dbReference>
<dbReference type="SMART" id="SM00220">
    <property type="entry name" value="S_TKc"/>
    <property type="match status" value="1"/>
</dbReference>
<proteinExistence type="inferred from homology"/>
<protein>
    <submittedName>
        <fullName evidence="7">Kinase-like protein</fullName>
    </submittedName>
</protein>
<keyword evidence="2 3" id="KW-0067">ATP-binding</keyword>
<dbReference type="PROSITE" id="PS00107">
    <property type="entry name" value="PROTEIN_KINASE_ATP"/>
    <property type="match status" value="1"/>
</dbReference>
<dbReference type="EMBL" id="KZ821220">
    <property type="protein sequence ID" value="PYH48978.1"/>
    <property type="molecule type" value="Genomic_DNA"/>
</dbReference>
<keyword evidence="4" id="KW-0723">Serine/threonine-protein kinase</keyword>
<evidence type="ECO:0000313" key="7">
    <source>
        <dbReference type="EMBL" id="PYH48978.1"/>
    </source>
</evidence>
<dbReference type="Gene3D" id="1.10.510.10">
    <property type="entry name" value="Transferase(Phosphotransferase) domain 1"/>
    <property type="match status" value="1"/>
</dbReference>
<reference evidence="7 8" key="1">
    <citation type="submission" date="2016-12" db="EMBL/GenBank/DDBJ databases">
        <title>The genomes of Aspergillus section Nigri reveals drivers in fungal speciation.</title>
        <authorList>
            <consortium name="DOE Joint Genome Institute"/>
            <person name="Vesth T.C."/>
            <person name="Nybo J."/>
            <person name="Theobald S."/>
            <person name="Brandl J."/>
            <person name="Frisvad J.C."/>
            <person name="Nielsen K.F."/>
            <person name="Lyhne E.K."/>
            <person name="Kogle M.E."/>
            <person name="Kuo A."/>
            <person name="Riley R."/>
            <person name="Clum A."/>
            <person name="Nolan M."/>
            <person name="Lipzen A."/>
            <person name="Salamov A."/>
            <person name="Henrissat B."/>
            <person name="Wiebenga A."/>
            <person name="De Vries R.P."/>
            <person name="Grigoriev I.V."/>
            <person name="Mortensen U.H."/>
            <person name="Andersen M.R."/>
            <person name="Baker S.E."/>
        </authorList>
    </citation>
    <scope>NUCLEOTIDE SEQUENCE [LARGE SCALE GENOMIC DNA]</scope>
    <source>
        <strain evidence="7 8">JOP 1030-1</strain>
    </source>
</reference>
<dbReference type="InterPro" id="IPR000719">
    <property type="entry name" value="Prot_kinase_dom"/>
</dbReference>
<organism evidence="7 8">
    <name type="scientific">Aspergillus saccharolyticus JOP 1030-1</name>
    <dbReference type="NCBI Taxonomy" id="1450539"/>
    <lineage>
        <taxon>Eukaryota</taxon>
        <taxon>Fungi</taxon>
        <taxon>Dikarya</taxon>
        <taxon>Ascomycota</taxon>
        <taxon>Pezizomycotina</taxon>
        <taxon>Eurotiomycetes</taxon>
        <taxon>Eurotiomycetidae</taxon>
        <taxon>Eurotiales</taxon>
        <taxon>Aspergillaceae</taxon>
        <taxon>Aspergillus</taxon>
        <taxon>Aspergillus subgen. Circumdati</taxon>
    </lineage>
</organism>
<dbReference type="GO" id="GO:0035556">
    <property type="term" value="P:intracellular signal transduction"/>
    <property type="evidence" value="ECO:0007669"/>
    <property type="project" value="TreeGrafter"/>
</dbReference>
<dbReference type="PROSITE" id="PS00108">
    <property type="entry name" value="PROTEIN_KINASE_ST"/>
    <property type="match status" value="1"/>
</dbReference>
<evidence type="ECO:0000256" key="4">
    <source>
        <dbReference type="RuleBase" id="RU000304"/>
    </source>
</evidence>
<dbReference type="GO" id="GO:0005737">
    <property type="term" value="C:cytoplasm"/>
    <property type="evidence" value="ECO:0007669"/>
    <property type="project" value="TreeGrafter"/>
</dbReference>
<dbReference type="OrthoDB" id="4062651at2759"/>
<dbReference type="Pfam" id="PF00069">
    <property type="entry name" value="Pkinase"/>
    <property type="match status" value="1"/>
</dbReference>
<dbReference type="PANTHER" id="PTHR24346:SF30">
    <property type="entry name" value="MATERNAL EMBRYONIC LEUCINE ZIPPER KINASE"/>
    <property type="match status" value="1"/>
</dbReference>
<dbReference type="InterPro" id="IPR017441">
    <property type="entry name" value="Protein_kinase_ATP_BS"/>
</dbReference>
<evidence type="ECO:0000256" key="2">
    <source>
        <dbReference type="ARBA" id="ARBA00022840"/>
    </source>
</evidence>
<dbReference type="InterPro" id="IPR011009">
    <property type="entry name" value="Kinase-like_dom_sf"/>
</dbReference>
<keyword evidence="1 3" id="KW-0547">Nucleotide-binding</keyword>
<dbReference type="Proteomes" id="UP000248349">
    <property type="component" value="Unassembled WGS sequence"/>
</dbReference>
<evidence type="ECO:0000256" key="3">
    <source>
        <dbReference type="PROSITE-ProRule" id="PRU10141"/>
    </source>
</evidence>
<accession>A0A319ABF5</accession>
<evidence type="ECO:0000259" key="6">
    <source>
        <dbReference type="PROSITE" id="PS50011"/>
    </source>
</evidence>
<dbReference type="STRING" id="1450539.A0A319ABF5"/>
<dbReference type="InterPro" id="IPR008271">
    <property type="entry name" value="Ser/Thr_kinase_AS"/>
</dbReference>
<dbReference type="PANTHER" id="PTHR24346">
    <property type="entry name" value="MAP/MICROTUBULE AFFINITY-REGULATING KINASE"/>
    <property type="match status" value="1"/>
</dbReference>
<keyword evidence="8" id="KW-1185">Reference proteome</keyword>
<comment type="similarity">
    <text evidence="4">Belongs to the protein kinase superfamily.</text>
</comment>
<dbReference type="RefSeq" id="XP_025434960.1">
    <property type="nucleotide sequence ID" value="XM_025577867.1"/>
</dbReference>
<evidence type="ECO:0000256" key="1">
    <source>
        <dbReference type="ARBA" id="ARBA00022741"/>
    </source>
</evidence>